<dbReference type="Pfam" id="PF13466">
    <property type="entry name" value="STAS_2"/>
    <property type="match status" value="1"/>
</dbReference>
<dbReference type="AlphaFoldDB" id="A0AAN1XY59"/>
<dbReference type="Proteomes" id="UP001317532">
    <property type="component" value="Chromosome"/>
</dbReference>
<dbReference type="PANTHER" id="PTHR33495:SF2">
    <property type="entry name" value="ANTI-SIGMA FACTOR ANTAGONIST TM_1081-RELATED"/>
    <property type="match status" value="1"/>
</dbReference>
<protein>
    <recommendedName>
        <fullName evidence="1">STAS domain-containing protein</fullName>
    </recommendedName>
</protein>
<dbReference type="EMBL" id="AP025523">
    <property type="protein sequence ID" value="BDE06412.1"/>
    <property type="molecule type" value="Genomic_DNA"/>
</dbReference>
<accession>A0AAN1XY59</accession>
<sequence length="101" mass="10773">MIALGGELDIARRAEIAAALQVDGPGPGILVDLSEVTYADSTIIAELLRFRDATRREGRAVATLIGRPQFARILAYAGLAEAFRVFDDRGAALTFLAEAGR</sequence>
<feature type="domain" description="STAS" evidence="1">
    <location>
        <begin position="1"/>
        <end position="96"/>
    </location>
</feature>
<gene>
    <name evidence="2" type="ORF">WPS_16880</name>
</gene>
<dbReference type="InterPro" id="IPR058548">
    <property type="entry name" value="MlaB-like_STAS"/>
</dbReference>
<name>A0AAN1XY59_UNVUL</name>
<organism evidence="2 3">
    <name type="scientific">Vulcanimicrobium alpinum</name>
    <dbReference type="NCBI Taxonomy" id="3016050"/>
    <lineage>
        <taxon>Bacteria</taxon>
        <taxon>Bacillati</taxon>
        <taxon>Vulcanimicrobiota</taxon>
        <taxon>Vulcanimicrobiia</taxon>
        <taxon>Vulcanimicrobiales</taxon>
        <taxon>Vulcanimicrobiaceae</taxon>
        <taxon>Vulcanimicrobium</taxon>
    </lineage>
</organism>
<dbReference type="PROSITE" id="PS50801">
    <property type="entry name" value="STAS"/>
    <property type="match status" value="1"/>
</dbReference>
<evidence type="ECO:0000313" key="2">
    <source>
        <dbReference type="EMBL" id="BDE06412.1"/>
    </source>
</evidence>
<proteinExistence type="predicted"/>
<dbReference type="SUPFAM" id="SSF52091">
    <property type="entry name" value="SpoIIaa-like"/>
    <property type="match status" value="1"/>
</dbReference>
<dbReference type="InterPro" id="IPR002645">
    <property type="entry name" value="STAS_dom"/>
</dbReference>
<dbReference type="Gene3D" id="3.30.750.24">
    <property type="entry name" value="STAS domain"/>
    <property type="match status" value="1"/>
</dbReference>
<dbReference type="InterPro" id="IPR036513">
    <property type="entry name" value="STAS_dom_sf"/>
</dbReference>
<evidence type="ECO:0000259" key="1">
    <source>
        <dbReference type="PROSITE" id="PS50801"/>
    </source>
</evidence>
<reference evidence="2 3" key="1">
    <citation type="journal article" date="2022" name="ISME Commun">
        <title>Vulcanimicrobium alpinus gen. nov. sp. nov., the first cultivated representative of the candidate phylum 'Eremiobacterota', is a metabolically versatile aerobic anoxygenic phototroph.</title>
        <authorList>
            <person name="Yabe S."/>
            <person name="Muto K."/>
            <person name="Abe K."/>
            <person name="Yokota A."/>
            <person name="Staudigel H."/>
            <person name="Tebo B.M."/>
        </authorList>
    </citation>
    <scope>NUCLEOTIDE SEQUENCE [LARGE SCALE GENOMIC DNA]</scope>
    <source>
        <strain evidence="2 3">WC8-2</strain>
    </source>
</reference>
<dbReference type="GO" id="GO:0043856">
    <property type="term" value="F:anti-sigma factor antagonist activity"/>
    <property type="evidence" value="ECO:0007669"/>
    <property type="project" value="TreeGrafter"/>
</dbReference>
<dbReference type="KEGG" id="vab:WPS_16880"/>
<dbReference type="PANTHER" id="PTHR33495">
    <property type="entry name" value="ANTI-SIGMA FACTOR ANTAGONIST TM_1081-RELATED-RELATED"/>
    <property type="match status" value="1"/>
</dbReference>
<evidence type="ECO:0000313" key="3">
    <source>
        <dbReference type="Proteomes" id="UP001317532"/>
    </source>
</evidence>
<keyword evidence="3" id="KW-1185">Reference proteome</keyword>